<dbReference type="SMART" id="SM00065">
    <property type="entry name" value="GAF"/>
    <property type="match status" value="1"/>
</dbReference>
<evidence type="ECO:0000259" key="3">
    <source>
        <dbReference type="PROSITE" id="PS50887"/>
    </source>
</evidence>
<sequence>MAGARPFGKSSAQGAQREAARLAALERFDLLDTPRDEGFDRVVRLIKEIFAIDIGIVSVIDAHRQWYKACSGLSTDEVPRDDTFCRYVVDCEEPIVVEDATKDLRFSKHPAVTGETHIRFYAGVPLKTNDGHAIGTVCAIDRRPRSFANRDLAILTELAGAAMDRIELLQSAATDSLTEALTRRAFKQEAEQFISLALRHQHSLSCVVFDIDHFKRVNDTYGHAVGDEVLKTVASTCRAALRAGDLFGRLGGEEFAIILPHIDREGALAVAEKLRTAISSKEIRGDYGTLSATASLGVSALSIASKDIETLLAQADAAMYQAKHKGRNRCVSWSSIQTDQTMGNRRRVLKAGSIIFNDRRSTIDCTIKSLGSDSAGLSVSSSAGIPPEFVLAIKGEGFETGCQVIAQDRQHVEVAFR</sequence>
<dbReference type="Pfam" id="PF01590">
    <property type="entry name" value="GAF"/>
    <property type="match status" value="1"/>
</dbReference>
<dbReference type="InterPro" id="IPR029016">
    <property type="entry name" value="GAF-like_dom_sf"/>
</dbReference>
<dbReference type="SMART" id="SM00267">
    <property type="entry name" value="GGDEF"/>
    <property type="match status" value="1"/>
</dbReference>
<accession>A0A1G4U030</accession>
<dbReference type="NCBIfam" id="TIGR00254">
    <property type="entry name" value="GGDEF"/>
    <property type="match status" value="1"/>
</dbReference>
<gene>
    <name evidence="4" type="ORF">SAMN02927900_05899</name>
</gene>
<dbReference type="Gene3D" id="3.30.450.40">
    <property type="match status" value="1"/>
</dbReference>
<dbReference type="PANTHER" id="PTHR45138:SF9">
    <property type="entry name" value="DIGUANYLATE CYCLASE DGCM-RELATED"/>
    <property type="match status" value="1"/>
</dbReference>
<dbReference type="CDD" id="cd01949">
    <property type="entry name" value="GGDEF"/>
    <property type="match status" value="1"/>
</dbReference>
<evidence type="ECO:0000313" key="4">
    <source>
        <dbReference type="EMBL" id="SCW86971.1"/>
    </source>
</evidence>
<organism evidence="4 5">
    <name type="scientific">Rhizobium mongolense subsp. loessense</name>
    <dbReference type="NCBI Taxonomy" id="158890"/>
    <lineage>
        <taxon>Bacteria</taxon>
        <taxon>Pseudomonadati</taxon>
        <taxon>Pseudomonadota</taxon>
        <taxon>Alphaproteobacteria</taxon>
        <taxon>Hyphomicrobiales</taxon>
        <taxon>Rhizobiaceae</taxon>
        <taxon>Rhizobium/Agrobacterium group</taxon>
        <taxon>Rhizobium</taxon>
    </lineage>
</organism>
<dbReference type="Gene3D" id="3.30.70.270">
    <property type="match status" value="1"/>
</dbReference>
<dbReference type="Pfam" id="PF00990">
    <property type="entry name" value="GGDEF"/>
    <property type="match status" value="1"/>
</dbReference>
<reference evidence="4 5" key="1">
    <citation type="submission" date="2016-10" db="EMBL/GenBank/DDBJ databases">
        <authorList>
            <person name="de Groot N.N."/>
        </authorList>
    </citation>
    <scope>NUCLEOTIDE SEQUENCE [LARGE SCALE GENOMIC DNA]</scope>
    <source>
        <strain evidence="4 5">CGMCC 1.3401</strain>
    </source>
</reference>
<dbReference type="InterPro" id="IPR029787">
    <property type="entry name" value="Nucleotide_cyclase"/>
</dbReference>
<dbReference type="AlphaFoldDB" id="A0A1G4U030"/>
<dbReference type="EMBL" id="FMTM01000015">
    <property type="protein sequence ID" value="SCW86971.1"/>
    <property type="molecule type" value="Genomic_DNA"/>
</dbReference>
<evidence type="ECO:0000313" key="5">
    <source>
        <dbReference type="Proteomes" id="UP000199542"/>
    </source>
</evidence>
<dbReference type="PANTHER" id="PTHR45138">
    <property type="entry name" value="REGULATORY COMPONENTS OF SENSORY TRANSDUCTION SYSTEM"/>
    <property type="match status" value="1"/>
</dbReference>
<dbReference type="InterPro" id="IPR043128">
    <property type="entry name" value="Rev_trsase/Diguanyl_cyclase"/>
</dbReference>
<dbReference type="Proteomes" id="UP000199542">
    <property type="component" value="Unassembled WGS sequence"/>
</dbReference>
<dbReference type="GO" id="GO:0052621">
    <property type="term" value="F:diguanylate cyclase activity"/>
    <property type="evidence" value="ECO:0007669"/>
    <property type="project" value="UniProtKB-EC"/>
</dbReference>
<dbReference type="SUPFAM" id="SSF55781">
    <property type="entry name" value="GAF domain-like"/>
    <property type="match status" value="1"/>
</dbReference>
<comment type="catalytic activity">
    <reaction evidence="2">
        <text>2 GTP = 3',3'-c-di-GMP + 2 diphosphate</text>
        <dbReference type="Rhea" id="RHEA:24898"/>
        <dbReference type="ChEBI" id="CHEBI:33019"/>
        <dbReference type="ChEBI" id="CHEBI:37565"/>
        <dbReference type="ChEBI" id="CHEBI:58805"/>
        <dbReference type="EC" id="2.7.7.65"/>
    </reaction>
</comment>
<evidence type="ECO:0000256" key="1">
    <source>
        <dbReference type="ARBA" id="ARBA00012528"/>
    </source>
</evidence>
<dbReference type="RefSeq" id="WP_092588286.1">
    <property type="nucleotide sequence ID" value="NZ_FMTM01000015.1"/>
</dbReference>
<dbReference type="SUPFAM" id="SSF55073">
    <property type="entry name" value="Nucleotide cyclase"/>
    <property type="match status" value="1"/>
</dbReference>
<evidence type="ECO:0000256" key="2">
    <source>
        <dbReference type="ARBA" id="ARBA00034247"/>
    </source>
</evidence>
<proteinExistence type="predicted"/>
<protein>
    <recommendedName>
        <fullName evidence="1">diguanylate cyclase</fullName>
        <ecNumber evidence="1">2.7.7.65</ecNumber>
    </recommendedName>
</protein>
<name>A0A1G4U030_9HYPH</name>
<dbReference type="InterPro" id="IPR000160">
    <property type="entry name" value="GGDEF_dom"/>
</dbReference>
<dbReference type="InterPro" id="IPR003018">
    <property type="entry name" value="GAF"/>
</dbReference>
<dbReference type="EC" id="2.7.7.65" evidence="1"/>
<feature type="domain" description="GGDEF" evidence="3">
    <location>
        <begin position="202"/>
        <end position="335"/>
    </location>
</feature>
<dbReference type="FunFam" id="3.30.70.270:FF:000001">
    <property type="entry name" value="Diguanylate cyclase domain protein"/>
    <property type="match status" value="1"/>
</dbReference>
<dbReference type="PROSITE" id="PS50887">
    <property type="entry name" value="GGDEF"/>
    <property type="match status" value="1"/>
</dbReference>
<dbReference type="InterPro" id="IPR050469">
    <property type="entry name" value="Diguanylate_Cyclase"/>
</dbReference>